<dbReference type="STRING" id="1848.SAMN05443637_10165"/>
<organism evidence="3 4">
    <name type="scientific">Pseudonocardia thermophila</name>
    <dbReference type="NCBI Taxonomy" id="1848"/>
    <lineage>
        <taxon>Bacteria</taxon>
        <taxon>Bacillati</taxon>
        <taxon>Actinomycetota</taxon>
        <taxon>Actinomycetes</taxon>
        <taxon>Pseudonocardiales</taxon>
        <taxon>Pseudonocardiaceae</taxon>
        <taxon>Pseudonocardia</taxon>
    </lineage>
</organism>
<keyword evidence="2" id="KW-0812">Transmembrane</keyword>
<accession>A0A1M6N6U7</accession>
<keyword evidence="2" id="KW-0472">Membrane</keyword>
<gene>
    <name evidence="3" type="ORF">SAMN05443637_10165</name>
</gene>
<evidence type="ECO:0000256" key="1">
    <source>
        <dbReference type="SAM" id="MobiDB-lite"/>
    </source>
</evidence>
<feature type="region of interest" description="Disordered" evidence="1">
    <location>
        <begin position="28"/>
        <end position="47"/>
    </location>
</feature>
<keyword evidence="2" id="KW-1133">Transmembrane helix</keyword>
<reference evidence="3 4" key="1">
    <citation type="submission" date="2016-11" db="EMBL/GenBank/DDBJ databases">
        <authorList>
            <person name="Jaros S."/>
            <person name="Januszkiewicz K."/>
            <person name="Wedrychowicz H."/>
        </authorList>
    </citation>
    <scope>NUCLEOTIDE SEQUENCE [LARGE SCALE GENOMIC DNA]</scope>
    <source>
        <strain evidence="3 4">DSM 43832</strain>
    </source>
</reference>
<evidence type="ECO:0000313" key="4">
    <source>
        <dbReference type="Proteomes" id="UP000184363"/>
    </source>
</evidence>
<dbReference type="RefSeq" id="WP_073454787.1">
    <property type="nucleotide sequence ID" value="NZ_CALGVN010000007.1"/>
</dbReference>
<protein>
    <submittedName>
        <fullName evidence="3">Uncharacterized protein</fullName>
    </submittedName>
</protein>
<keyword evidence="4" id="KW-1185">Reference proteome</keyword>
<evidence type="ECO:0000313" key="3">
    <source>
        <dbReference type="EMBL" id="SHJ91421.1"/>
    </source>
</evidence>
<dbReference type="Proteomes" id="UP000184363">
    <property type="component" value="Unassembled WGS sequence"/>
</dbReference>
<sequence>MIVQHYGNDVPTGPLPVITAEKVPAEVPDPRVVSDGPPTGPSAAVAPAASDAAPVSAALAEPERNRLPAALIALIAVLVVLGIVAAAVLPGLLL</sequence>
<evidence type="ECO:0000256" key="2">
    <source>
        <dbReference type="SAM" id="Phobius"/>
    </source>
</evidence>
<proteinExistence type="predicted"/>
<feature type="transmembrane region" description="Helical" evidence="2">
    <location>
        <begin position="69"/>
        <end position="93"/>
    </location>
</feature>
<dbReference type="AlphaFoldDB" id="A0A1M6N6U7"/>
<dbReference type="EMBL" id="FRAP01000001">
    <property type="protein sequence ID" value="SHJ91421.1"/>
    <property type="molecule type" value="Genomic_DNA"/>
</dbReference>
<name>A0A1M6N6U7_PSETH</name>